<reference evidence="2 3" key="1">
    <citation type="submission" date="2020-03" db="EMBL/GenBank/DDBJ databases">
        <title>Rubrivivax benzoatilyticus JA2 (sequenced after 10 years sub-culturing).</title>
        <authorList>
            <person name="Gupta D."/>
            <person name="Chintalapati S."/>
            <person name="Chintalapati V.R."/>
        </authorList>
    </citation>
    <scope>NUCLEOTIDE SEQUENCE [LARGE SCALE GENOMIC DNA]</scope>
    <source>
        <strain evidence="2 3">JA2-Mal</strain>
    </source>
</reference>
<evidence type="ECO:0000313" key="2">
    <source>
        <dbReference type="EMBL" id="NHK97925.1"/>
    </source>
</evidence>
<dbReference type="Gene3D" id="3.40.50.150">
    <property type="entry name" value="Vaccinia Virus protein VP39"/>
    <property type="match status" value="1"/>
</dbReference>
<organism evidence="2 3">
    <name type="scientific">Rubrivivax benzoatilyticus</name>
    <dbReference type="NCBI Taxonomy" id="316997"/>
    <lineage>
        <taxon>Bacteria</taxon>
        <taxon>Pseudomonadati</taxon>
        <taxon>Pseudomonadota</taxon>
        <taxon>Betaproteobacteria</taxon>
        <taxon>Burkholderiales</taxon>
        <taxon>Sphaerotilaceae</taxon>
        <taxon>Rubrivivax</taxon>
    </lineage>
</organism>
<dbReference type="InterPro" id="IPR029063">
    <property type="entry name" value="SAM-dependent_MTases_sf"/>
</dbReference>
<dbReference type="Pfam" id="PF13649">
    <property type="entry name" value="Methyltransf_25"/>
    <property type="match status" value="1"/>
</dbReference>
<proteinExistence type="predicted"/>
<dbReference type="RefSeq" id="WP_009856543.1">
    <property type="nucleotide sequence ID" value="NZ_JAAOCD010000002.1"/>
</dbReference>
<evidence type="ECO:0000259" key="1">
    <source>
        <dbReference type="Pfam" id="PF13649"/>
    </source>
</evidence>
<feature type="domain" description="Methyltransferase" evidence="1">
    <location>
        <begin position="149"/>
        <end position="240"/>
    </location>
</feature>
<accession>A0ABX0HSA3</accession>
<name>A0ABX0HSA3_9BURK</name>
<dbReference type="EMBL" id="JAAOCD010000002">
    <property type="protein sequence ID" value="NHK97925.1"/>
    <property type="molecule type" value="Genomic_DNA"/>
</dbReference>
<gene>
    <name evidence="2" type="ORF">G7087_06010</name>
</gene>
<comment type="caution">
    <text evidence="2">The sequence shown here is derived from an EMBL/GenBank/DDBJ whole genome shotgun (WGS) entry which is preliminary data.</text>
</comment>
<dbReference type="CDD" id="cd02440">
    <property type="entry name" value="AdoMet_MTases"/>
    <property type="match status" value="1"/>
</dbReference>
<dbReference type="GO" id="GO:0008168">
    <property type="term" value="F:methyltransferase activity"/>
    <property type="evidence" value="ECO:0007669"/>
    <property type="project" value="UniProtKB-KW"/>
</dbReference>
<keyword evidence="2" id="KW-0808">Transferase</keyword>
<sequence length="318" mass="36057">MTALRKIWRRVGRCPTPGHDSPAWFELADIDEVKRAYENPEGVLGAAWVPYAHAHMRLPSWFVPGLDPWSEAYAAQQHRLWAEIAGVADRAYDASVDEADLGWDGADPIRHPGFYMRRDAAAVSSAGDHVLATGMLLKHSGLRPGDWALEYGAGFAQSALALARLGVHVDTVDVSARLCEFVNRQAEHFQVPLQGFHGQFGHAPREGQRYKLIWFYESFHHCVDFRRVVPRLNELLEPGGRIILGGEPIVEREYAAVPYPWGVRLHSEVAVVMRQTRWFELGFSEAFLYELFRRAGFAGWRIECEPSLFGRLYVFERA</sequence>
<dbReference type="InterPro" id="IPR041698">
    <property type="entry name" value="Methyltransf_25"/>
</dbReference>
<keyword evidence="3" id="KW-1185">Reference proteome</keyword>
<keyword evidence="2" id="KW-0489">Methyltransferase</keyword>
<dbReference type="SUPFAM" id="SSF53335">
    <property type="entry name" value="S-adenosyl-L-methionine-dependent methyltransferases"/>
    <property type="match status" value="1"/>
</dbReference>
<evidence type="ECO:0000313" key="3">
    <source>
        <dbReference type="Proteomes" id="UP000802098"/>
    </source>
</evidence>
<dbReference type="Proteomes" id="UP000802098">
    <property type="component" value="Unassembled WGS sequence"/>
</dbReference>
<dbReference type="GO" id="GO:0032259">
    <property type="term" value="P:methylation"/>
    <property type="evidence" value="ECO:0007669"/>
    <property type="project" value="UniProtKB-KW"/>
</dbReference>
<protein>
    <submittedName>
        <fullName evidence="2">Class I SAM-dependent methyltransferase</fullName>
    </submittedName>
</protein>